<evidence type="ECO:0000256" key="19">
    <source>
        <dbReference type="SAM" id="Phobius"/>
    </source>
</evidence>
<dbReference type="GO" id="GO:0034486">
    <property type="term" value="P:vacuolar transmembrane transport"/>
    <property type="evidence" value="ECO:0007669"/>
    <property type="project" value="TreeGrafter"/>
</dbReference>
<proteinExistence type="inferred from homology"/>
<dbReference type="OrthoDB" id="3026777at2759"/>
<keyword evidence="3 19" id="KW-0812">Transmembrane</keyword>
<feature type="transmembrane region" description="Helical" evidence="19">
    <location>
        <begin position="296"/>
        <end position="318"/>
    </location>
</feature>
<comment type="catalytic activity">
    <reaction evidence="14">
        <text>glycocholate(out) + n H(+)(out) = glycocholate(in) + n H(+)(in)</text>
        <dbReference type="Rhea" id="RHEA:75503"/>
        <dbReference type="ChEBI" id="CHEBI:15378"/>
        <dbReference type="ChEBI" id="CHEBI:29746"/>
    </reaction>
</comment>
<keyword evidence="6 19" id="KW-1133">Transmembrane helix</keyword>
<dbReference type="GO" id="GO:0005765">
    <property type="term" value="C:lysosomal membrane"/>
    <property type="evidence" value="ECO:0007669"/>
    <property type="project" value="UniProtKB-SubCell"/>
</dbReference>
<feature type="transmembrane region" description="Helical" evidence="19">
    <location>
        <begin position="196"/>
        <end position="217"/>
    </location>
</feature>
<feature type="transmembrane region" description="Helical" evidence="19">
    <location>
        <begin position="104"/>
        <end position="124"/>
    </location>
</feature>
<comment type="caution">
    <text evidence="20">The sequence shown here is derived from an EMBL/GenBank/DDBJ whole genome shotgun (WGS) entry which is preliminary data.</text>
</comment>
<gene>
    <name evidence="20" type="ORF">COCON_G00083370</name>
</gene>
<feature type="transmembrane region" description="Helical" evidence="19">
    <location>
        <begin position="168"/>
        <end position="190"/>
    </location>
</feature>
<keyword evidence="4" id="KW-0732">Signal</keyword>
<dbReference type="GO" id="GO:0015293">
    <property type="term" value="F:symporter activity"/>
    <property type="evidence" value="ECO:0007669"/>
    <property type="project" value="UniProtKB-KW"/>
</dbReference>
<evidence type="ECO:0000256" key="6">
    <source>
        <dbReference type="ARBA" id="ARBA00022989"/>
    </source>
</evidence>
<comment type="catalytic activity">
    <reaction evidence="11">
        <text>cholate(out) + n H(+)(out) = cholate(in) + n H(+)(in)</text>
        <dbReference type="Rhea" id="RHEA:75499"/>
        <dbReference type="ChEBI" id="CHEBI:15378"/>
        <dbReference type="ChEBI" id="CHEBI:29747"/>
    </reaction>
</comment>
<evidence type="ECO:0000256" key="11">
    <source>
        <dbReference type="ARBA" id="ARBA00035844"/>
    </source>
</evidence>
<evidence type="ECO:0000256" key="12">
    <source>
        <dbReference type="ARBA" id="ARBA00036178"/>
    </source>
</evidence>
<dbReference type="EMBL" id="JAFJMO010000005">
    <property type="protein sequence ID" value="KAJ8276585.1"/>
    <property type="molecule type" value="Genomic_DNA"/>
</dbReference>
<evidence type="ECO:0000256" key="10">
    <source>
        <dbReference type="ARBA" id="ARBA00035788"/>
    </source>
</evidence>
<reference evidence="20" key="1">
    <citation type="journal article" date="2023" name="Science">
        <title>Genome structures resolve the early diversification of teleost fishes.</title>
        <authorList>
            <person name="Parey E."/>
            <person name="Louis A."/>
            <person name="Montfort J."/>
            <person name="Bouchez O."/>
            <person name="Roques C."/>
            <person name="Iampietro C."/>
            <person name="Lluch J."/>
            <person name="Castinel A."/>
            <person name="Donnadieu C."/>
            <person name="Desvignes T."/>
            <person name="Floi Bucao C."/>
            <person name="Jouanno E."/>
            <person name="Wen M."/>
            <person name="Mejri S."/>
            <person name="Dirks R."/>
            <person name="Jansen H."/>
            <person name="Henkel C."/>
            <person name="Chen W.J."/>
            <person name="Zahm M."/>
            <person name="Cabau C."/>
            <person name="Klopp C."/>
            <person name="Thompson A.W."/>
            <person name="Robinson-Rechavi M."/>
            <person name="Braasch I."/>
            <person name="Lecointre G."/>
            <person name="Bobe J."/>
            <person name="Postlethwait J.H."/>
            <person name="Berthelot C."/>
            <person name="Roest Crollius H."/>
            <person name="Guiguen Y."/>
        </authorList>
    </citation>
    <scope>NUCLEOTIDE SEQUENCE</scope>
    <source>
        <strain evidence="20">Concon-B</strain>
    </source>
</reference>
<feature type="transmembrane region" description="Helical" evidence="19">
    <location>
        <begin position="72"/>
        <end position="92"/>
    </location>
</feature>
<organism evidence="20 21">
    <name type="scientific">Conger conger</name>
    <name type="common">Conger eel</name>
    <name type="synonym">Muraena conger</name>
    <dbReference type="NCBI Taxonomy" id="82655"/>
    <lineage>
        <taxon>Eukaryota</taxon>
        <taxon>Metazoa</taxon>
        <taxon>Chordata</taxon>
        <taxon>Craniata</taxon>
        <taxon>Vertebrata</taxon>
        <taxon>Euteleostomi</taxon>
        <taxon>Actinopterygii</taxon>
        <taxon>Neopterygii</taxon>
        <taxon>Teleostei</taxon>
        <taxon>Anguilliformes</taxon>
        <taxon>Congridae</taxon>
        <taxon>Conger</taxon>
    </lineage>
</organism>
<feature type="transmembrane region" description="Helical" evidence="19">
    <location>
        <begin position="5"/>
        <end position="25"/>
    </location>
</feature>
<name>A0A9Q1DQ05_CONCO</name>
<comment type="subcellular location">
    <subcellularLocation>
        <location evidence="1">Lysosome membrane</location>
        <topology evidence="1">Multi-pass membrane protein</topology>
    </subcellularLocation>
</comment>
<evidence type="ECO:0000313" key="21">
    <source>
        <dbReference type="Proteomes" id="UP001152803"/>
    </source>
</evidence>
<dbReference type="AlphaFoldDB" id="A0A9Q1DQ05"/>
<keyword evidence="9" id="KW-0458">Lysosome</keyword>
<dbReference type="Gene3D" id="1.20.1250.20">
    <property type="entry name" value="MFS general substrate transporter like domains"/>
    <property type="match status" value="1"/>
</dbReference>
<evidence type="ECO:0000256" key="3">
    <source>
        <dbReference type="ARBA" id="ARBA00022692"/>
    </source>
</evidence>
<evidence type="ECO:0000256" key="16">
    <source>
        <dbReference type="ARBA" id="ARBA00040938"/>
    </source>
</evidence>
<protein>
    <recommendedName>
        <fullName evidence="16">Lysosomal proton-coupled steroid conjugate and bile acid symporter SLC46A3</fullName>
    </recommendedName>
    <alternativeName>
        <fullName evidence="17">Solute carrier family 46 member 3</fullName>
    </alternativeName>
</protein>
<evidence type="ECO:0000256" key="13">
    <source>
        <dbReference type="ARBA" id="ARBA00036498"/>
    </source>
</evidence>
<feature type="transmembrane region" description="Helical" evidence="19">
    <location>
        <begin position="350"/>
        <end position="371"/>
    </location>
</feature>
<comment type="catalytic activity">
    <reaction evidence="10">
        <text>dehydroepiandrosterone 3-sulfate(out) + n H(+)(out) = dehydroepiandrosterone 3-sulfate(in) + n H(+)(in)</text>
        <dbReference type="Rhea" id="RHEA:75487"/>
        <dbReference type="ChEBI" id="CHEBI:15378"/>
        <dbReference type="ChEBI" id="CHEBI:57905"/>
    </reaction>
</comment>
<keyword evidence="8" id="KW-0325">Glycoprotein</keyword>
<dbReference type="SUPFAM" id="SSF103473">
    <property type="entry name" value="MFS general substrate transporter"/>
    <property type="match status" value="1"/>
</dbReference>
<evidence type="ECO:0000313" key="20">
    <source>
        <dbReference type="EMBL" id="KAJ8276585.1"/>
    </source>
</evidence>
<evidence type="ECO:0000256" key="14">
    <source>
        <dbReference type="ARBA" id="ARBA00036597"/>
    </source>
</evidence>
<dbReference type="Proteomes" id="UP001152803">
    <property type="component" value="Unassembled WGS sequence"/>
</dbReference>
<evidence type="ECO:0000256" key="5">
    <source>
        <dbReference type="ARBA" id="ARBA00022847"/>
    </source>
</evidence>
<comment type="catalytic activity">
    <reaction evidence="12">
        <text>estrone 3-sulfate(out) + n H(+)(out) = estrone 3-sulfate(in) + n H(+)(in)</text>
        <dbReference type="Rhea" id="RHEA:75483"/>
        <dbReference type="ChEBI" id="CHEBI:15378"/>
        <dbReference type="ChEBI" id="CHEBI:60050"/>
    </reaction>
</comment>
<dbReference type="InterPro" id="IPR036259">
    <property type="entry name" value="MFS_trans_sf"/>
</dbReference>
<feature type="transmembrane region" description="Helical" evidence="19">
    <location>
        <begin position="383"/>
        <end position="407"/>
    </location>
</feature>
<evidence type="ECO:0000256" key="15">
    <source>
        <dbReference type="ARBA" id="ARBA00038227"/>
    </source>
</evidence>
<comment type="catalytic activity">
    <reaction evidence="18">
        <text>taurocholate(out) + n H(+)(out) = taurocholate(in) + n H(+)(in)</text>
        <dbReference type="Rhea" id="RHEA:75507"/>
        <dbReference type="ChEBI" id="CHEBI:15378"/>
        <dbReference type="ChEBI" id="CHEBI:36257"/>
    </reaction>
</comment>
<feature type="transmembrane region" description="Helical" evidence="19">
    <location>
        <begin position="413"/>
        <end position="437"/>
    </location>
</feature>
<dbReference type="PANTHER" id="PTHR23507:SF9">
    <property type="entry name" value="LYSOSOMAL PROTON-COUPLED STEROID CONJUGATE AND BILE ACID SYMPORTER SLC46A3"/>
    <property type="match status" value="1"/>
</dbReference>
<evidence type="ECO:0000256" key="8">
    <source>
        <dbReference type="ARBA" id="ARBA00023180"/>
    </source>
</evidence>
<evidence type="ECO:0000256" key="18">
    <source>
        <dbReference type="ARBA" id="ARBA00048746"/>
    </source>
</evidence>
<evidence type="ECO:0000256" key="2">
    <source>
        <dbReference type="ARBA" id="ARBA00022448"/>
    </source>
</evidence>
<keyword evidence="5" id="KW-0769">Symport</keyword>
<dbReference type="PANTHER" id="PTHR23507">
    <property type="entry name" value="ZGC:174356"/>
    <property type="match status" value="1"/>
</dbReference>
<evidence type="ECO:0000256" key="1">
    <source>
        <dbReference type="ARBA" id="ARBA00004155"/>
    </source>
</evidence>
<feature type="transmembrane region" description="Helical" evidence="19">
    <location>
        <begin position="325"/>
        <end position="344"/>
    </location>
</feature>
<dbReference type="InterPro" id="IPR011701">
    <property type="entry name" value="MFS"/>
</dbReference>
<dbReference type="Pfam" id="PF07690">
    <property type="entry name" value="MFS_1"/>
    <property type="match status" value="1"/>
</dbReference>
<feature type="transmembrane region" description="Helical" evidence="19">
    <location>
        <begin position="130"/>
        <end position="156"/>
    </location>
</feature>
<sequence length="471" mass="51611">MRRLYLVEPVVGVYAFAMFMTYPLLQQYIYRRLWEQVTGSPYTSSLNSSHCEDNNSNLSRQHEEVQREASLFFLYSELCFLFPSLVMSLLLVSFSDRCGRKLAIVTPLVGDFQFALTYFLVSHFSLDLNLVLASAFVMGLTGGPTTLIGGSFAYVADVCSSGQKTVRMAALDMLLGVLCGLASFCTGFFIRAAGFSWPFLTAALLHLLNLAYVLCLLGETVEAPASPVAGGRSTREALRGRFQSVYLLFAASSRRRNTLLLLALLAFTFYKVAKMGGMSIFILYELNSPLCWTELLVGYGSALSTAIFVGSFVGVYVLSRCLRDVYIVLLGLLSVAVGMLMTAFAKTTLLMFLVRVPLLFSMMPAPVLRSMMSKIVLSSEQGALFACVAFVEMLSVGIALIVFSSTYASTVSWFSGFSFLLASGLTLIPMALIWSVVCLRLDMDGETIALTGEDDTEAPGEMLQLPSWDVN</sequence>
<keyword evidence="7 19" id="KW-0472">Membrane</keyword>
<keyword evidence="21" id="KW-1185">Reference proteome</keyword>
<keyword evidence="2" id="KW-0813">Transport</keyword>
<evidence type="ECO:0000256" key="7">
    <source>
        <dbReference type="ARBA" id="ARBA00023136"/>
    </source>
</evidence>
<evidence type="ECO:0000256" key="17">
    <source>
        <dbReference type="ARBA" id="ARBA00042515"/>
    </source>
</evidence>
<comment type="similarity">
    <text evidence="15">Belongs to the major facilitator superfamily. SLC46A family.</text>
</comment>
<accession>A0A9Q1DQ05</accession>
<evidence type="ECO:0000256" key="9">
    <source>
        <dbReference type="ARBA" id="ARBA00023228"/>
    </source>
</evidence>
<feature type="transmembrane region" description="Helical" evidence="19">
    <location>
        <begin position="259"/>
        <end position="284"/>
    </location>
</feature>
<evidence type="ECO:0000256" key="4">
    <source>
        <dbReference type="ARBA" id="ARBA00022729"/>
    </source>
</evidence>
<comment type="catalytic activity">
    <reaction evidence="13">
        <text>25-hydroxyvitamin D3 sulfate(out) + n H(+)(out) = 25-hydroxyvitamin D3 sulfate(in) + n H(+)(in)</text>
        <dbReference type="Rhea" id="RHEA:75491"/>
        <dbReference type="ChEBI" id="CHEBI:15378"/>
        <dbReference type="ChEBI" id="CHEBI:194336"/>
    </reaction>
</comment>